<dbReference type="PROSITE" id="PS50853">
    <property type="entry name" value="FN3"/>
    <property type="match status" value="1"/>
</dbReference>
<evidence type="ECO:0000313" key="3">
    <source>
        <dbReference type="Proteomes" id="UP000288716"/>
    </source>
</evidence>
<evidence type="ECO:0000259" key="1">
    <source>
        <dbReference type="PROSITE" id="PS50853"/>
    </source>
</evidence>
<evidence type="ECO:0000313" key="2">
    <source>
        <dbReference type="EMBL" id="RWS27309.1"/>
    </source>
</evidence>
<dbReference type="EMBL" id="NCKV01002114">
    <property type="protein sequence ID" value="RWS27309.1"/>
    <property type="molecule type" value="Genomic_DNA"/>
</dbReference>
<dbReference type="PANTHER" id="PTHR23278:SF19">
    <property type="entry name" value="OBSCURIN"/>
    <property type="match status" value="1"/>
</dbReference>
<dbReference type="InterPro" id="IPR003961">
    <property type="entry name" value="FN3_dom"/>
</dbReference>
<protein>
    <recommendedName>
        <fullName evidence="1">Fibronectin type-III domain-containing protein</fullName>
    </recommendedName>
</protein>
<organism evidence="2 3">
    <name type="scientific">Leptotrombidium deliense</name>
    <dbReference type="NCBI Taxonomy" id="299467"/>
    <lineage>
        <taxon>Eukaryota</taxon>
        <taxon>Metazoa</taxon>
        <taxon>Ecdysozoa</taxon>
        <taxon>Arthropoda</taxon>
        <taxon>Chelicerata</taxon>
        <taxon>Arachnida</taxon>
        <taxon>Acari</taxon>
        <taxon>Acariformes</taxon>
        <taxon>Trombidiformes</taxon>
        <taxon>Prostigmata</taxon>
        <taxon>Anystina</taxon>
        <taxon>Parasitengona</taxon>
        <taxon>Trombiculoidea</taxon>
        <taxon>Trombiculidae</taxon>
        <taxon>Leptotrombidium</taxon>
    </lineage>
</organism>
<feature type="non-terminal residue" evidence="2">
    <location>
        <position position="1"/>
    </location>
</feature>
<dbReference type="Proteomes" id="UP000288716">
    <property type="component" value="Unassembled WGS sequence"/>
</dbReference>
<comment type="caution">
    <text evidence="2">The sequence shown here is derived from an EMBL/GenBank/DDBJ whole genome shotgun (WGS) entry which is preliminary data.</text>
</comment>
<dbReference type="AlphaFoldDB" id="A0A443SIG3"/>
<dbReference type="STRING" id="299467.A0A443SIG3"/>
<name>A0A443SIG3_9ACAR</name>
<dbReference type="CDD" id="cd00063">
    <property type="entry name" value="FN3"/>
    <property type="match status" value="1"/>
</dbReference>
<dbReference type="PANTHER" id="PTHR23278">
    <property type="entry name" value="SIDESTEP PROTEIN"/>
    <property type="match status" value="1"/>
</dbReference>
<dbReference type="VEuPathDB" id="VectorBase:LDEU004731"/>
<dbReference type="OrthoDB" id="6250964at2759"/>
<gene>
    <name evidence="2" type="ORF">B4U80_13726</name>
</gene>
<dbReference type="SUPFAM" id="SSF49265">
    <property type="entry name" value="Fibronectin type III"/>
    <property type="match status" value="1"/>
</dbReference>
<dbReference type="InterPro" id="IPR013783">
    <property type="entry name" value="Ig-like_fold"/>
</dbReference>
<feature type="domain" description="Fibronectin type-III" evidence="1">
    <location>
        <begin position="4"/>
        <end position="96"/>
    </location>
</feature>
<proteinExistence type="predicted"/>
<keyword evidence="3" id="KW-1185">Reference proteome</keyword>
<accession>A0A443SIG3</accession>
<dbReference type="InterPro" id="IPR036116">
    <property type="entry name" value="FN3_sf"/>
</dbReference>
<dbReference type="Gene3D" id="2.60.40.10">
    <property type="entry name" value="Immunoglobulins"/>
    <property type="match status" value="1"/>
</dbReference>
<sequence length="134" mass="15303">TPEVPRNCMTSNADVNKVTVNCTPGFDGGLEQTFHMEAFRESNSQLDIISIQSSIDRPIFTLNNLEPNVSLLILIYASNEKGKSEKFKINGNTLQAFKWKKVPLFLLSKRKGMQILPYQRKTELCEIFTENYLI</sequence>
<reference evidence="2 3" key="1">
    <citation type="journal article" date="2018" name="Gigascience">
        <title>Genomes of trombidid mites reveal novel predicted allergens and laterally-transferred genes associated with secondary metabolism.</title>
        <authorList>
            <person name="Dong X."/>
            <person name="Chaisiri K."/>
            <person name="Xia D."/>
            <person name="Armstrong S.D."/>
            <person name="Fang Y."/>
            <person name="Donnelly M.J."/>
            <person name="Kadowaki T."/>
            <person name="McGarry J.W."/>
            <person name="Darby A.C."/>
            <person name="Makepeace B.L."/>
        </authorList>
    </citation>
    <scope>NUCLEOTIDE SEQUENCE [LARGE SCALE GENOMIC DNA]</scope>
    <source>
        <strain evidence="2">UoL-UT</strain>
    </source>
</reference>